<feature type="compositionally biased region" description="Acidic residues" evidence="1">
    <location>
        <begin position="51"/>
        <end position="67"/>
    </location>
</feature>
<dbReference type="VEuPathDB" id="FungiDB:PV06_08497"/>
<feature type="domain" description="C2H2-type" evidence="2">
    <location>
        <begin position="451"/>
        <end position="476"/>
    </location>
</feature>
<name>A0A0D2D9Z0_9EURO</name>
<feature type="region of interest" description="Disordered" evidence="1">
    <location>
        <begin position="539"/>
        <end position="575"/>
    </location>
</feature>
<evidence type="ECO:0000313" key="4">
    <source>
        <dbReference type="Proteomes" id="UP000053342"/>
    </source>
</evidence>
<dbReference type="PANTHER" id="PTHR46179:SF19">
    <property type="entry name" value="C2H2 FINGER DOMAIN TRANSCRIPTION FACTOR (EUROFUNG)-RELATED"/>
    <property type="match status" value="1"/>
</dbReference>
<feature type="compositionally biased region" description="Basic and acidic residues" evidence="1">
    <location>
        <begin position="543"/>
        <end position="552"/>
    </location>
</feature>
<feature type="compositionally biased region" description="Acidic residues" evidence="1">
    <location>
        <begin position="153"/>
        <end position="166"/>
    </location>
</feature>
<dbReference type="InterPro" id="IPR036236">
    <property type="entry name" value="Znf_C2H2_sf"/>
</dbReference>
<proteinExistence type="predicted"/>
<feature type="region of interest" description="Disordered" evidence="1">
    <location>
        <begin position="361"/>
        <end position="383"/>
    </location>
</feature>
<dbReference type="InterPro" id="IPR013087">
    <property type="entry name" value="Znf_C2H2_type"/>
</dbReference>
<dbReference type="GO" id="GO:0005634">
    <property type="term" value="C:nucleus"/>
    <property type="evidence" value="ECO:0007669"/>
    <property type="project" value="TreeGrafter"/>
</dbReference>
<dbReference type="SMART" id="SM00355">
    <property type="entry name" value="ZnF_C2H2"/>
    <property type="match status" value="3"/>
</dbReference>
<feature type="compositionally biased region" description="Low complexity" evidence="1">
    <location>
        <begin position="271"/>
        <end position="281"/>
    </location>
</feature>
<organism evidence="3 4">
    <name type="scientific">Exophiala oligosperma</name>
    <dbReference type="NCBI Taxonomy" id="215243"/>
    <lineage>
        <taxon>Eukaryota</taxon>
        <taxon>Fungi</taxon>
        <taxon>Dikarya</taxon>
        <taxon>Ascomycota</taxon>
        <taxon>Pezizomycotina</taxon>
        <taxon>Eurotiomycetes</taxon>
        <taxon>Chaetothyriomycetidae</taxon>
        <taxon>Chaetothyriales</taxon>
        <taxon>Herpotrichiellaceae</taxon>
        <taxon>Exophiala</taxon>
    </lineage>
</organism>
<keyword evidence="4" id="KW-1185">Reference proteome</keyword>
<dbReference type="GeneID" id="27360571"/>
<dbReference type="AlphaFoldDB" id="A0A0D2D9Z0"/>
<dbReference type="SUPFAM" id="SSF57667">
    <property type="entry name" value="beta-beta-alpha zinc fingers"/>
    <property type="match status" value="1"/>
</dbReference>
<feature type="compositionally biased region" description="Low complexity" evidence="1">
    <location>
        <begin position="404"/>
        <end position="415"/>
    </location>
</feature>
<dbReference type="Gene3D" id="3.30.160.60">
    <property type="entry name" value="Classic Zinc Finger"/>
    <property type="match status" value="1"/>
</dbReference>
<feature type="region of interest" description="Disordered" evidence="1">
    <location>
        <begin position="404"/>
        <end position="438"/>
    </location>
</feature>
<dbReference type="RefSeq" id="XP_016260144.1">
    <property type="nucleotide sequence ID" value="XM_016409836.1"/>
</dbReference>
<feature type="compositionally biased region" description="Polar residues" evidence="1">
    <location>
        <begin position="129"/>
        <end position="152"/>
    </location>
</feature>
<feature type="domain" description="C2H2-type" evidence="2">
    <location>
        <begin position="482"/>
        <end position="511"/>
    </location>
</feature>
<evidence type="ECO:0000313" key="3">
    <source>
        <dbReference type="EMBL" id="KIW39928.1"/>
    </source>
</evidence>
<dbReference type="PANTHER" id="PTHR46179">
    <property type="entry name" value="ZINC FINGER PROTEIN"/>
    <property type="match status" value="1"/>
</dbReference>
<dbReference type="GO" id="GO:0006357">
    <property type="term" value="P:regulation of transcription by RNA polymerase II"/>
    <property type="evidence" value="ECO:0007669"/>
    <property type="project" value="TreeGrafter"/>
</dbReference>
<feature type="region of interest" description="Disordered" evidence="1">
    <location>
        <begin position="258"/>
        <end position="347"/>
    </location>
</feature>
<gene>
    <name evidence="3" type="ORF">PV06_08497</name>
</gene>
<protein>
    <recommendedName>
        <fullName evidence="2">C2H2-type domain-containing protein</fullName>
    </recommendedName>
</protein>
<feature type="region of interest" description="Disordered" evidence="1">
    <location>
        <begin position="21"/>
        <end position="94"/>
    </location>
</feature>
<feature type="domain" description="C2H2-type" evidence="2">
    <location>
        <begin position="516"/>
        <end position="541"/>
    </location>
</feature>
<dbReference type="Proteomes" id="UP000053342">
    <property type="component" value="Unassembled WGS sequence"/>
</dbReference>
<feature type="compositionally biased region" description="Basic residues" evidence="1">
    <location>
        <begin position="565"/>
        <end position="575"/>
    </location>
</feature>
<accession>A0A0D2D9Z0</accession>
<evidence type="ECO:0000256" key="1">
    <source>
        <dbReference type="SAM" id="MobiDB-lite"/>
    </source>
</evidence>
<reference evidence="3 4" key="1">
    <citation type="submission" date="2015-01" db="EMBL/GenBank/DDBJ databases">
        <title>The Genome Sequence of Exophiala oligosperma CBS72588.</title>
        <authorList>
            <consortium name="The Broad Institute Genomics Platform"/>
            <person name="Cuomo C."/>
            <person name="de Hoog S."/>
            <person name="Gorbushina A."/>
            <person name="Stielow B."/>
            <person name="Teixiera M."/>
            <person name="Abouelleil A."/>
            <person name="Chapman S.B."/>
            <person name="Priest M."/>
            <person name="Young S.K."/>
            <person name="Wortman J."/>
            <person name="Nusbaum C."/>
            <person name="Birren B."/>
        </authorList>
    </citation>
    <scope>NUCLEOTIDE SEQUENCE [LARGE SCALE GENOMIC DNA]</scope>
    <source>
        <strain evidence="3 4">CBS 72588</strain>
    </source>
</reference>
<sequence>MSNYQDPDQVYDLERDFLAPARSPVLQPVNINYRPVATPPPLVPNYPSSESSDDDDDDDDEGDDDETGGGGPSERRTIRKSRTDPSLSDGVLIRSLDPNQVELARLAEKNALASASEAEEEEEEGNNSQGETRPTRISIQHNPTQNNPLEQTDTVEEDQFNDEDGDFPMIDSPDIVHDVGHTSHPPMSRDTHDRDRQLRTQRSTPTDTIETATATAQCRQAALAKETLRLDLGDIKHDPNESLITSPALGKYAMTPRFPDPDVILPAIQKSPPRSSPASSPQHKQTLPSLRTHLGEFDANSPGFAGLSPIVGRPSPPGPLVSLGRPSPPFQHHQPTHSTMSPPALPGQFTWRAVTRDSSISSEYTPTSSGAVSTPASSVVPVQSPATSISVQNLVSRWDRESVSVSDTHSLDSSSAGGAAPESRRKSEDEQSLNGGGGLPALSRITADGLYQCLYQGCTAAPFQTQYLLNSHMNVHSDTRTHFCHVEGCPHGPGGKGFKRKNEMIRHGLVHDSPGYPCPFCPDQLHRYPRPDNLQRHVRAHHKDRDRDDPRLRQVLNQRAETGGRGRRRMRSSLI</sequence>
<dbReference type="InterPro" id="IPR051061">
    <property type="entry name" value="Zinc_finger_trans_reg"/>
</dbReference>
<dbReference type="OrthoDB" id="4121290at2759"/>
<evidence type="ECO:0000259" key="2">
    <source>
        <dbReference type="SMART" id="SM00355"/>
    </source>
</evidence>
<dbReference type="STRING" id="215243.A0A0D2D9Z0"/>
<dbReference type="EMBL" id="KN847339">
    <property type="protein sequence ID" value="KIW39928.1"/>
    <property type="molecule type" value="Genomic_DNA"/>
</dbReference>
<feature type="compositionally biased region" description="Low complexity" evidence="1">
    <location>
        <begin position="204"/>
        <end position="213"/>
    </location>
</feature>
<dbReference type="HOGENOM" id="CLU_021529_2_0_1"/>
<feature type="region of interest" description="Disordered" evidence="1">
    <location>
        <begin position="112"/>
        <end position="213"/>
    </location>
</feature>
<feature type="compositionally biased region" description="Basic and acidic residues" evidence="1">
    <location>
        <begin position="174"/>
        <end position="198"/>
    </location>
</feature>